<keyword evidence="4" id="KW-0539">Nucleus</keyword>
<reference evidence="5" key="4">
    <citation type="submission" date="2025-08" db="UniProtKB">
        <authorList>
            <consortium name="Ensembl"/>
        </authorList>
    </citation>
    <scope>IDENTIFICATION</scope>
</reference>
<dbReference type="GO" id="GO:0000122">
    <property type="term" value="P:negative regulation of transcription by RNA polymerase II"/>
    <property type="evidence" value="ECO:0007669"/>
    <property type="project" value="TreeGrafter"/>
</dbReference>
<dbReference type="Ensembl" id="ENSCMIT00000043309.1">
    <property type="protein sequence ID" value="ENSCMIP00000042690.1"/>
    <property type="gene ID" value="ENSCMIG00000017743.1"/>
</dbReference>
<evidence type="ECO:0000313" key="6">
    <source>
        <dbReference type="Proteomes" id="UP000314986"/>
    </source>
</evidence>
<dbReference type="InParanoid" id="A0A4W3KBZ6"/>
<sequence length="95" mass="11194">MRVWRPWIATPSDTQQMWVSVRCLVVIVTLVLKSTSYPRSAPLRLELLWPQSRCFDYLYEDAERLLQNLPVQATISLYPEDSVESTSRIHHYTLQ</sequence>
<reference evidence="5" key="5">
    <citation type="submission" date="2025-09" db="UniProtKB">
        <authorList>
            <consortium name="Ensembl"/>
        </authorList>
    </citation>
    <scope>IDENTIFICATION</scope>
</reference>
<reference evidence="6" key="2">
    <citation type="journal article" date="2007" name="PLoS Biol.">
        <title>Survey sequencing and comparative analysis of the elephant shark (Callorhinchus milii) genome.</title>
        <authorList>
            <person name="Venkatesh B."/>
            <person name="Kirkness E.F."/>
            <person name="Loh Y.H."/>
            <person name="Halpern A.L."/>
            <person name="Lee A.P."/>
            <person name="Johnson J."/>
            <person name="Dandona N."/>
            <person name="Viswanathan L.D."/>
            <person name="Tay A."/>
            <person name="Venter J.C."/>
            <person name="Strausberg R.L."/>
            <person name="Brenner S."/>
        </authorList>
    </citation>
    <scope>NUCLEOTIDE SEQUENCE [LARGE SCALE GENOMIC DNA]</scope>
</reference>
<keyword evidence="3" id="KW-0217">Developmental protein</keyword>
<dbReference type="Pfam" id="PF14998">
    <property type="entry name" value="Ripply"/>
    <property type="match status" value="1"/>
</dbReference>
<evidence type="ECO:0000256" key="1">
    <source>
        <dbReference type="ARBA" id="ARBA00004123"/>
    </source>
</evidence>
<evidence type="ECO:0000256" key="2">
    <source>
        <dbReference type="ARBA" id="ARBA00006944"/>
    </source>
</evidence>
<organism evidence="5 6">
    <name type="scientific">Callorhinchus milii</name>
    <name type="common">Ghost shark</name>
    <dbReference type="NCBI Taxonomy" id="7868"/>
    <lineage>
        <taxon>Eukaryota</taxon>
        <taxon>Metazoa</taxon>
        <taxon>Chordata</taxon>
        <taxon>Craniata</taxon>
        <taxon>Vertebrata</taxon>
        <taxon>Chondrichthyes</taxon>
        <taxon>Holocephali</taxon>
        <taxon>Chimaeriformes</taxon>
        <taxon>Callorhinchidae</taxon>
        <taxon>Callorhinchus</taxon>
    </lineage>
</organism>
<evidence type="ECO:0000256" key="3">
    <source>
        <dbReference type="ARBA" id="ARBA00022473"/>
    </source>
</evidence>
<reference evidence="6" key="3">
    <citation type="journal article" date="2014" name="Nature">
        <title>Elephant shark genome provides unique insights into gnathostome evolution.</title>
        <authorList>
            <consortium name="International Elephant Shark Genome Sequencing Consortium"/>
            <person name="Venkatesh B."/>
            <person name="Lee A.P."/>
            <person name="Ravi V."/>
            <person name="Maurya A.K."/>
            <person name="Lian M.M."/>
            <person name="Swann J.B."/>
            <person name="Ohta Y."/>
            <person name="Flajnik M.F."/>
            <person name="Sutoh Y."/>
            <person name="Kasahara M."/>
            <person name="Hoon S."/>
            <person name="Gangu V."/>
            <person name="Roy S.W."/>
            <person name="Irimia M."/>
            <person name="Korzh V."/>
            <person name="Kondrychyn I."/>
            <person name="Lim Z.W."/>
            <person name="Tay B.H."/>
            <person name="Tohari S."/>
            <person name="Kong K.W."/>
            <person name="Ho S."/>
            <person name="Lorente-Galdos B."/>
            <person name="Quilez J."/>
            <person name="Marques-Bonet T."/>
            <person name="Raney B.J."/>
            <person name="Ingham P.W."/>
            <person name="Tay A."/>
            <person name="Hillier L.W."/>
            <person name="Minx P."/>
            <person name="Boehm T."/>
            <person name="Wilson R.K."/>
            <person name="Brenner S."/>
            <person name="Warren W.C."/>
        </authorList>
    </citation>
    <scope>NUCLEOTIDE SEQUENCE [LARGE SCALE GENOMIC DNA]</scope>
</reference>
<dbReference type="PANTHER" id="PTHR16770">
    <property type="entry name" value="PROTEIN RIPPLY-LIKE"/>
    <property type="match status" value="1"/>
</dbReference>
<dbReference type="AlphaFoldDB" id="A0A4W3KBZ6"/>
<accession>A0A4W3KBZ6</accession>
<reference evidence="6" key="1">
    <citation type="journal article" date="2006" name="Science">
        <title>Ancient noncoding elements conserved in the human genome.</title>
        <authorList>
            <person name="Venkatesh B."/>
            <person name="Kirkness E.F."/>
            <person name="Loh Y.H."/>
            <person name="Halpern A.L."/>
            <person name="Lee A.P."/>
            <person name="Johnson J."/>
            <person name="Dandona N."/>
            <person name="Viswanathan L.D."/>
            <person name="Tay A."/>
            <person name="Venter J.C."/>
            <person name="Strausberg R.L."/>
            <person name="Brenner S."/>
        </authorList>
    </citation>
    <scope>NUCLEOTIDE SEQUENCE [LARGE SCALE GENOMIC DNA]</scope>
</reference>
<dbReference type="InterPro" id="IPR028127">
    <property type="entry name" value="Ripply_fam"/>
</dbReference>
<dbReference type="PANTHER" id="PTHR16770:SF1">
    <property type="entry name" value="PROTEIN RIPPLY-LIKE"/>
    <property type="match status" value="1"/>
</dbReference>
<name>A0A4W3KBZ6_CALMI</name>
<evidence type="ECO:0000256" key="4">
    <source>
        <dbReference type="ARBA" id="ARBA00023242"/>
    </source>
</evidence>
<dbReference type="Proteomes" id="UP000314986">
    <property type="component" value="Unassembled WGS sequence"/>
</dbReference>
<keyword evidence="6" id="KW-1185">Reference proteome</keyword>
<dbReference type="STRING" id="7868.ENSCMIP00000042690"/>
<dbReference type="GO" id="GO:0005634">
    <property type="term" value="C:nucleus"/>
    <property type="evidence" value="ECO:0007669"/>
    <property type="project" value="UniProtKB-SubCell"/>
</dbReference>
<protein>
    <submittedName>
        <fullName evidence="5">Uncharacterized protein</fullName>
    </submittedName>
</protein>
<proteinExistence type="inferred from homology"/>
<evidence type="ECO:0000313" key="5">
    <source>
        <dbReference type="Ensembl" id="ENSCMIP00000042690.1"/>
    </source>
</evidence>
<comment type="similarity">
    <text evidence="2">Belongs to the ripply family.</text>
</comment>
<comment type="subcellular location">
    <subcellularLocation>
        <location evidence="1">Nucleus</location>
    </subcellularLocation>
</comment>
<dbReference type="GO" id="GO:0009880">
    <property type="term" value="P:embryonic pattern specification"/>
    <property type="evidence" value="ECO:0007669"/>
    <property type="project" value="TreeGrafter"/>
</dbReference>